<evidence type="ECO:0000313" key="3">
    <source>
        <dbReference type="Proteomes" id="UP000190423"/>
    </source>
</evidence>
<dbReference type="RefSeq" id="WP_078932110.1">
    <property type="nucleotide sequence ID" value="NZ_FUWG01000002.1"/>
</dbReference>
<evidence type="ECO:0000313" key="2">
    <source>
        <dbReference type="EMBL" id="SJZ29690.1"/>
    </source>
</evidence>
<dbReference type="GeneID" id="78315516"/>
<dbReference type="PROSITE" id="PS51257">
    <property type="entry name" value="PROKAR_LIPOPROTEIN"/>
    <property type="match status" value="1"/>
</dbReference>
<dbReference type="AlphaFoldDB" id="A0A1T4JHP2"/>
<feature type="signal peptide" evidence="1">
    <location>
        <begin position="1"/>
        <end position="34"/>
    </location>
</feature>
<protein>
    <recommendedName>
        <fullName evidence="4">Lipoprotein</fullName>
    </recommendedName>
</protein>
<keyword evidence="1" id="KW-0732">Signal</keyword>
<dbReference type="EMBL" id="FUWG01000002">
    <property type="protein sequence ID" value="SJZ29690.1"/>
    <property type="molecule type" value="Genomic_DNA"/>
</dbReference>
<keyword evidence="3" id="KW-1185">Reference proteome</keyword>
<dbReference type="OrthoDB" id="308357at2"/>
<proteinExistence type="predicted"/>
<reference evidence="2 3" key="1">
    <citation type="submission" date="2017-02" db="EMBL/GenBank/DDBJ databases">
        <authorList>
            <person name="Peterson S.W."/>
        </authorList>
    </citation>
    <scope>NUCLEOTIDE SEQUENCE [LARGE SCALE GENOMIC DNA]</scope>
    <source>
        <strain evidence="2 3">ATCC BAA-908</strain>
    </source>
</reference>
<evidence type="ECO:0008006" key="4">
    <source>
        <dbReference type="Google" id="ProtNLM"/>
    </source>
</evidence>
<evidence type="ECO:0000256" key="1">
    <source>
        <dbReference type="SAM" id="SignalP"/>
    </source>
</evidence>
<organism evidence="2 3">
    <name type="scientific">Treponema porcinum</name>
    <dbReference type="NCBI Taxonomy" id="261392"/>
    <lineage>
        <taxon>Bacteria</taxon>
        <taxon>Pseudomonadati</taxon>
        <taxon>Spirochaetota</taxon>
        <taxon>Spirochaetia</taxon>
        <taxon>Spirochaetales</taxon>
        <taxon>Treponemataceae</taxon>
        <taxon>Treponema</taxon>
    </lineage>
</organism>
<dbReference type="Proteomes" id="UP000190423">
    <property type="component" value="Unassembled WGS sequence"/>
</dbReference>
<accession>A0A1T4JHP2</accession>
<name>A0A1T4JHP2_TREPO</name>
<gene>
    <name evidence="2" type="ORF">SAMN02745149_00194</name>
</gene>
<feature type="chain" id="PRO_5012820627" description="Lipoprotein" evidence="1">
    <location>
        <begin position="35"/>
        <end position="187"/>
    </location>
</feature>
<sequence length="187" mass="20839">MKSTRFSFGSAATFLGALLIVVSLSFSLASCKTADDDNPLPQGVEELSSDSPLIGKWKDIYDSYNTYGTYDTQISTSFIETSSYDKHEGQIYIGKIDDYSGYIYYQLSTNITGYDNSNQPYTIECKGKWSAVAYSNLKSTSVNMCDAYNSQSKYDFQNSLEECISLYTIDNGYFGSLSTTEFSKISD</sequence>